<dbReference type="Proteomes" id="UP000290567">
    <property type="component" value="Unassembled WGS sequence"/>
</dbReference>
<dbReference type="RefSeq" id="WP_146624139.1">
    <property type="nucleotide sequence ID" value="NZ_BJCC01000038.1"/>
</dbReference>
<keyword evidence="1" id="KW-1133">Transmembrane helix</keyword>
<sequence length="139" mass="15528">MIQLLEQFNQFLSNYPVILRGIAWLLLALGILMVIFLLFSLLLTPLMLMYNKVTDKNRSNVATENDHLLGELTERIYGDSVGEVMVINSGDARATYPARLYRSDDVAAEQLLPVGTQVLIIDFDQSGIALVAKNQSIIE</sequence>
<comment type="caution">
    <text evidence="2">The sequence shown here is derived from an EMBL/GenBank/DDBJ whole genome shotgun (WGS) entry which is preliminary data.</text>
</comment>
<evidence type="ECO:0000256" key="1">
    <source>
        <dbReference type="SAM" id="Phobius"/>
    </source>
</evidence>
<dbReference type="InterPro" id="IPR012340">
    <property type="entry name" value="NA-bd_OB-fold"/>
</dbReference>
<keyword evidence="3" id="KW-1185">Reference proteome</keyword>
<keyword evidence="1" id="KW-0472">Membrane</keyword>
<dbReference type="Gene3D" id="2.40.50.140">
    <property type="entry name" value="Nucleic acid-binding proteins"/>
    <property type="match status" value="1"/>
</dbReference>
<evidence type="ECO:0000313" key="3">
    <source>
        <dbReference type="Proteomes" id="UP000290567"/>
    </source>
</evidence>
<evidence type="ECO:0000313" key="2">
    <source>
        <dbReference type="EMBL" id="GCF95768.1"/>
    </source>
</evidence>
<feature type="transmembrane region" description="Helical" evidence="1">
    <location>
        <begin position="22"/>
        <end position="48"/>
    </location>
</feature>
<dbReference type="OrthoDB" id="2185826at2"/>
<proteinExistence type="predicted"/>
<protein>
    <submittedName>
        <fullName evidence="2">Uncharacterized protein</fullName>
    </submittedName>
</protein>
<dbReference type="AlphaFoldDB" id="A0A4P5PHG6"/>
<gene>
    <name evidence="2" type="ORF">NRIC_36590</name>
</gene>
<dbReference type="EMBL" id="BJCC01000038">
    <property type="protein sequence ID" value="GCF95768.1"/>
    <property type="molecule type" value="Genomic_DNA"/>
</dbReference>
<accession>A0A4P5PHG6</accession>
<name>A0A4P5PHG6_9ENTE</name>
<reference evidence="3" key="1">
    <citation type="submission" date="2019-02" db="EMBL/GenBank/DDBJ databases">
        <title>Draft genome sequence of Enterococcus sp. Gos25-1.</title>
        <authorList>
            <person name="Tanaka N."/>
            <person name="Shiwa Y."/>
            <person name="Fujita N."/>
        </authorList>
    </citation>
    <scope>NUCLEOTIDE SEQUENCE [LARGE SCALE GENOMIC DNA]</scope>
    <source>
        <strain evidence="3">Gos25-1</strain>
    </source>
</reference>
<keyword evidence="1" id="KW-0812">Transmembrane</keyword>
<organism evidence="2 3">
    <name type="scientific">Enterococcus florum</name>
    <dbReference type="NCBI Taxonomy" id="2480627"/>
    <lineage>
        <taxon>Bacteria</taxon>
        <taxon>Bacillati</taxon>
        <taxon>Bacillota</taxon>
        <taxon>Bacilli</taxon>
        <taxon>Lactobacillales</taxon>
        <taxon>Enterococcaceae</taxon>
        <taxon>Enterococcus</taxon>
    </lineage>
</organism>